<dbReference type="Pfam" id="PF07045">
    <property type="entry name" value="DUF1330"/>
    <property type="match status" value="1"/>
</dbReference>
<sequence length="105" mass="11719">MSIYIIARFTIHDRESYDKYDEAFFGVFEKFDGKLLSVDEEPLVLSGAFDFTRSVLIEFPSQAAAMAWASSPEYLAIAKYRENGSTGEAIMVKSFDGALPGKSEE</sequence>
<evidence type="ECO:0000313" key="3">
    <source>
        <dbReference type="Proteomes" id="UP000184391"/>
    </source>
</evidence>
<evidence type="ECO:0000313" key="2">
    <source>
        <dbReference type="EMBL" id="SHN59040.1"/>
    </source>
</evidence>
<dbReference type="STRING" id="198312.SAMN02745193_01910"/>
<dbReference type="PANTHER" id="PTHR41521">
    <property type="match status" value="1"/>
</dbReference>
<proteinExistence type="predicted"/>
<protein>
    <submittedName>
        <fullName evidence="2">Uncharacterized conserved protein, DUF1330 family</fullName>
    </submittedName>
</protein>
<dbReference type="EMBL" id="FRDF01000010">
    <property type="protein sequence ID" value="SHN59040.1"/>
    <property type="molecule type" value="Genomic_DNA"/>
</dbReference>
<dbReference type="InterPro" id="IPR010753">
    <property type="entry name" value="DUF1330"/>
</dbReference>
<reference evidence="3" key="1">
    <citation type="submission" date="2016-12" db="EMBL/GenBank/DDBJ databases">
        <authorList>
            <person name="Varghese N."/>
            <person name="Submissions S."/>
        </authorList>
    </citation>
    <scope>NUCLEOTIDE SEQUENCE [LARGE SCALE GENOMIC DNA]</scope>
    <source>
        <strain evidence="3">DSM 11032</strain>
    </source>
</reference>
<organism evidence="2 3">
    <name type="scientific">Erythrobacter sanguineus</name>
    <dbReference type="NCBI Taxonomy" id="198312"/>
    <lineage>
        <taxon>Bacteria</taxon>
        <taxon>Pseudomonadati</taxon>
        <taxon>Pseudomonadota</taxon>
        <taxon>Alphaproteobacteria</taxon>
        <taxon>Sphingomonadales</taxon>
        <taxon>Erythrobacteraceae</taxon>
        <taxon>Erythrobacter/Porphyrobacter group</taxon>
        <taxon>Erythrobacter</taxon>
    </lineage>
</organism>
<dbReference type="SUPFAM" id="SSF54909">
    <property type="entry name" value="Dimeric alpha+beta barrel"/>
    <property type="match status" value="1"/>
</dbReference>
<dbReference type="Gene3D" id="3.30.70.100">
    <property type="match status" value="1"/>
</dbReference>
<keyword evidence="3" id="KW-1185">Reference proteome</keyword>
<evidence type="ECO:0000259" key="1">
    <source>
        <dbReference type="Pfam" id="PF07045"/>
    </source>
</evidence>
<dbReference type="AlphaFoldDB" id="A0A1M7SKP2"/>
<dbReference type="Proteomes" id="UP000184391">
    <property type="component" value="Unassembled WGS sequence"/>
</dbReference>
<dbReference type="InterPro" id="IPR011008">
    <property type="entry name" value="Dimeric_a/b-barrel"/>
</dbReference>
<accession>A0A1M7SKP2</accession>
<name>A0A1M7SKP2_9SPHN</name>
<dbReference type="RefSeq" id="WP_072674547.1">
    <property type="nucleotide sequence ID" value="NZ_FRDF01000010.1"/>
</dbReference>
<feature type="domain" description="DUF1330" evidence="1">
    <location>
        <begin position="3"/>
        <end position="93"/>
    </location>
</feature>
<dbReference type="PANTHER" id="PTHR41521:SF4">
    <property type="entry name" value="BLR0684 PROTEIN"/>
    <property type="match status" value="1"/>
</dbReference>
<dbReference type="OrthoDB" id="9806380at2"/>
<gene>
    <name evidence="2" type="ORF">SAMN02745193_01910</name>
</gene>